<dbReference type="Proteomes" id="UP000823633">
    <property type="component" value="Unassembled WGS sequence"/>
</dbReference>
<evidence type="ECO:0000313" key="1">
    <source>
        <dbReference type="EMBL" id="MBO8442784.1"/>
    </source>
</evidence>
<reference evidence="1" key="1">
    <citation type="submission" date="2020-10" db="EMBL/GenBank/DDBJ databases">
        <authorList>
            <person name="Gilroy R."/>
        </authorList>
    </citation>
    <scope>NUCLEOTIDE SEQUENCE</scope>
    <source>
        <strain evidence="1">11167</strain>
    </source>
</reference>
<organism evidence="1 2">
    <name type="scientific">Candidatus Aphodenecus pullistercoris</name>
    <dbReference type="NCBI Taxonomy" id="2840669"/>
    <lineage>
        <taxon>Bacteria</taxon>
        <taxon>Pseudomonadati</taxon>
        <taxon>Spirochaetota</taxon>
        <taxon>Spirochaetia</taxon>
        <taxon>Spirochaetales</taxon>
        <taxon>Candidatus Aphodenecus</taxon>
    </lineage>
</organism>
<dbReference type="AlphaFoldDB" id="A0A9D9H9D4"/>
<sequence>MTGSIDFAGILSTIIAFLALILTCFQLRLAYRPNVVLRTHSFFDRTVLEIVNIGTTGAENVIVKFETADVDIIGKKVADPKIKNKVGCLKELHTHQLQLLPGEMKRYILYLQGDRGEFAKETVLLHGMVSYKIFGAIRKRKRFTIDVSGNGSAIYEEWPKRKEEEK</sequence>
<evidence type="ECO:0000313" key="2">
    <source>
        <dbReference type="Proteomes" id="UP000823633"/>
    </source>
</evidence>
<protein>
    <submittedName>
        <fullName evidence="1">Uncharacterized protein</fullName>
    </submittedName>
</protein>
<name>A0A9D9H9D4_9SPIR</name>
<gene>
    <name evidence="1" type="ORF">IAC42_03375</name>
</gene>
<dbReference type="EMBL" id="JADIMU010000021">
    <property type="protein sequence ID" value="MBO8442784.1"/>
    <property type="molecule type" value="Genomic_DNA"/>
</dbReference>
<comment type="caution">
    <text evidence="1">The sequence shown here is derived from an EMBL/GenBank/DDBJ whole genome shotgun (WGS) entry which is preliminary data.</text>
</comment>
<proteinExistence type="predicted"/>
<reference evidence="1" key="2">
    <citation type="journal article" date="2021" name="PeerJ">
        <title>Extensive microbial diversity within the chicken gut microbiome revealed by metagenomics and culture.</title>
        <authorList>
            <person name="Gilroy R."/>
            <person name="Ravi A."/>
            <person name="Getino M."/>
            <person name="Pursley I."/>
            <person name="Horton D.L."/>
            <person name="Alikhan N.F."/>
            <person name="Baker D."/>
            <person name="Gharbi K."/>
            <person name="Hall N."/>
            <person name="Watson M."/>
            <person name="Adriaenssens E.M."/>
            <person name="Foster-Nyarko E."/>
            <person name="Jarju S."/>
            <person name="Secka A."/>
            <person name="Antonio M."/>
            <person name="Oren A."/>
            <person name="Chaudhuri R.R."/>
            <person name="La Ragione R."/>
            <person name="Hildebrand F."/>
            <person name="Pallen M.J."/>
        </authorList>
    </citation>
    <scope>NUCLEOTIDE SEQUENCE</scope>
    <source>
        <strain evidence="1">11167</strain>
    </source>
</reference>
<accession>A0A9D9H9D4</accession>